<keyword evidence="8" id="KW-0540">Nuclease</keyword>
<evidence type="ECO:0000256" key="3">
    <source>
        <dbReference type="ARBA" id="ARBA00004065"/>
    </source>
</evidence>
<evidence type="ECO:0000313" key="15">
    <source>
        <dbReference type="Proteomes" id="UP000051451"/>
    </source>
</evidence>
<dbReference type="CDD" id="cd09278">
    <property type="entry name" value="RNase_HI_prokaryote_like"/>
    <property type="match status" value="1"/>
</dbReference>
<dbReference type="PANTHER" id="PTHR10642:SF26">
    <property type="entry name" value="RIBONUCLEASE H1"/>
    <property type="match status" value="1"/>
</dbReference>
<sequence>MVARGRQTGIYQNWNDCLHQVKGYPQARYKGFNELKAAQNWLQQPVLSKKTTKKTVAAQPAYSVTSNSIWIWTDGGSRNHGNRRGQHVKQTDPAAWAFLIKFAGRQQSASAGEFGATNNRMEIMALLRALQYLQQQKLNQKPIQAVLDSQYVLHALQLGWLKNWQRRNWKTASNQPVANQELWQQLALILPEFPQLHLQWTKGHAKDQGNIFVDRLLNQTMDKMEATGSCKH</sequence>
<evidence type="ECO:0000256" key="2">
    <source>
        <dbReference type="ARBA" id="ARBA00001946"/>
    </source>
</evidence>
<keyword evidence="9" id="KW-0479">Metal-binding</keyword>
<dbReference type="GO" id="GO:0043137">
    <property type="term" value="P:DNA replication, removal of RNA primer"/>
    <property type="evidence" value="ECO:0007669"/>
    <property type="project" value="TreeGrafter"/>
</dbReference>
<comment type="function">
    <text evidence="3">Endonuclease that specifically degrades the RNA of RNA-DNA hybrids.</text>
</comment>
<evidence type="ECO:0000256" key="5">
    <source>
        <dbReference type="ARBA" id="ARBA00011245"/>
    </source>
</evidence>
<evidence type="ECO:0000256" key="12">
    <source>
        <dbReference type="ARBA" id="ARBA00022842"/>
    </source>
</evidence>
<gene>
    <name evidence="14" type="ORF">FC89_GL000600</name>
</gene>
<keyword evidence="10" id="KW-0255">Endonuclease</keyword>
<evidence type="ECO:0000256" key="8">
    <source>
        <dbReference type="ARBA" id="ARBA00022722"/>
    </source>
</evidence>
<comment type="cofactor">
    <cofactor evidence="2">
        <name>Mg(2+)</name>
        <dbReference type="ChEBI" id="CHEBI:18420"/>
    </cofactor>
</comment>
<organism evidence="14 15">
    <name type="scientific">Liquorilactobacillus ghanensis DSM 18630</name>
    <dbReference type="NCBI Taxonomy" id="1423750"/>
    <lineage>
        <taxon>Bacteria</taxon>
        <taxon>Bacillati</taxon>
        <taxon>Bacillota</taxon>
        <taxon>Bacilli</taxon>
        <taxon>Lactobacillales</taxon>
        <taxon>Lactobacillaceae</taxon>
        <taxon>Liquorilactobacillus</taxon>
    </lineage>
</organism>
<dbReference type="SUPFAM" id="SSF53098">
    <property type="entry name" value="Ribonuclease H-like"/>
    <property type="match status" value="1"/>
</dbReference>
<dbReference type="EC" id="3.1.26.4" evidence="6"/>
<dbReference type="FunFam" id="3.40.970.10:FF:000002">
    <property type="entry name" value="Ribonuclease H"/>
    <property type="match status" value="1"/>
</dbReference>
<evidence type="ECO:0000256" key="11">
    <source>
        <dbReference type="ARBA" id="ARBA00022801"/>
    </source>
</evidence>
<dbReference type="InterPro" id="IPR022892">
    <property type="entry name" value="RNaseHI"/>
</dbReference>
<dbReference type="Pfam" id="PF01693">
    <property type="entry name" value="Cauli_VI"/>
    <property type="match status" value="1"/>
</dbReference>
<keyword evidence="12" id="KW-0460">Magnesium</keyword>
<dbReference type="InterPro" id="IPR017067">
    <property type="entry name" value="RNase_H1_euk"/>
</dbReference>
<dbReference type="InterPro" id="IPR036397">
    <property type="entry name" value="RNaseH_sf"/>
</dbReference>
<dbReference type="InterPro" id="IPR011320">
    <property type="entry name" value="RNase_H1_N"/>
</dbReference>
<name>A0A0R1VLF4_9LACO</name>
<proteinExistence type="inferred from homology"/>
<accession>A0A0R1VLF4</accession>
<comment type="similarity">
    <text evidence="4">Belongs to the RNase H family.</text>
</comment>
<dbReference type="InterPro" id="IPR009027">
    <property type="entry name" value="Ribosomal_bL9/RNase_H1_N"/>
</dbReference>
<dbReference type="PIRSF" id="PIRSF036852">
    <property type="entry name" value="Ribonuclease_H1_euk"/>
    <property type="match status" value="1"/>
</dbReference>
<evidence type="ECO:0000256" key="4">
    <source>
        <dbReference type="ARBA" id="ARBA00005300"/>
    </source>
</evidence>
<protein>
    <recommendedName>
        <fullName evidence="7">Ribonuclease H</fullName>
        <ecNumber evidence="6">3.1.26.4</ecNumber>
    </recommendedName>
</protein>
<comment type="subunit">
    <text evidence="5">Monomer.</text>
</comment>
<evidence type="ECO:0000256" key="7">
    <source>
        <dbReference type="ARBA" id="ARBA00017721"/>
    </source>
</evidence>
<comment type="caution">
    <text evidence="14">The sequence shown here is derived from an EMBL/GenBank/DDBJ whole genome shotgun (WGS) entry which is preliminary data.</text>
</comment>
<dbReference type="GO" id="GO:0000287">
    <property type="term" value="F:magnesium ion binding"/>
    <property type="evidence" value="ECO:0007669"/>
    <property type="project" value="InterPro"/>
</dbReference>
<feature type="domain" description="RNase H type-1" evidence="13">
    <location>
        <begin position="65"/>
        <end position="222"/>
    </location>
</feature>
<evidence type="ECO:0000256" key="1">
    <source>
        <dbReference type="ARBA" id="ARBA00000077"/>
    </source>
</evidence>
<evidence type="ECO:0000259" key="13">
    <source>
        <dbReference type="PROSITE" id="PS50879"/>
    </source>
</evidence>
<keyword evidence="15" id="KW-1185">Reference proteome</keyword>
<dbReference type="InterPro" id="IPR050092">
    <property type="entry name" value="RNase_H"/>
</dbReference>
<dbReference type="Gene3D" id="3.40.970.10">
    <property type="entry name" value="Ribonuclease H1, N-terminal domain"/>
    <property type="match status" value="1"/>
</dbReference>
<evidence type="ECO:0000256" key="6">
    <source>
        <dbReference type="ARBA" id="ARBA00012180"/>
    </source>
</evidence>
<dbReference type="Gene3D" id="3.30.420.10">
    <property type="entry name" value="Ribonuclease H-like superfamily/Ribonuclease H"/>
    <property type="match status" value="1"/>
</dbReference>
<dbReference type="GO" id="GO:0004523">
    <property type="term" value="F:RNA-DNA hybrid ribonuclease activity"/>
    <property type="evidence" value="ECO:0007669"/>
    <property type="project" value="UniProtKB-EC"/>
</dbReference>
<evidence type="ECO:0000256" key="10">
    <source>
        <dbReference type="ARBA" id="ARBA00022759"/>
    </source>
</evidence>
<dbReference type="EMBL" id="AZGB01000015">
    <property type="protein sequence ID" value="KRM06455.1"/>
    <property type="molecule type" value="Genomic_DNA"/>
</dbReference>
<dbReference type="STRING" id="1423750.FC89_GL000600"/>
<dbReference type="GO" id="GO:0003676">
    <property type="term" value="F:nucleic acid binding"/>
    <property type="evidence" value="ECO:0007669"/>
    <property type="project" value="InterPro"/>
</dbReference>
<evidence type="ECO:0000313" key="14">
    <source>
        <dbReference type="EMBL" id="KRM06455.1"/>
    </source>
</evidence>
<reference evidence="14 15" key="1">
    <citation type="journal article" date="2015" name="Genome Announc.">
        <title>Expanding the biotechnology potential of lactobacilli through comparative genomics of 213 strains and associated genera.</title>
        <authorList>
            <person name="Sun Z."/>
            <person name="Harris H.M."/>
            <person name="McCann A."/>
            <person name="Guo C."/>
            <person name="Argimon S."/>
            <person name="Zhang W."/>
            <person name="Yang X."/>
            <person name="Jeffery I.B."/>
            <person name="Cooney J.C."/>
            <person name="Kagawa T.F."/>
            <person name="Liu W."/>
            <person name="Song Y."/>
            <person name="Salvetti E."/>
            <person name="Wrobel A."/>
            <person name="Rasinkangas P."/>
            <person name="Parkhill J."/>
            <person name="Rea M.C."/>
            <person name="O'Sullivan O."/>
            <person name="Ritari J."/>
            <person name="Douillard F.P."/>
            <person name="Paul Ross R."/>
            <person name="Yang R."/>
            <person name="Briner A.E."/>
            <person name="Felis G.E."/>
            <person name="de Vos W.M."/>
            <person name="Barrangou R."/>
            <person name="Klaenhammer T.R."/>
            <person name="Caufield P.W."/>
            <person name="Cui Y."/>
            <person name="Zhang H."/>
            <person name="O'Toole P.W."/>
        </authorList>
    </citation>
    <scope>NUCLEOTIDE SEQUENCE [LARGE SCALE GENOMIC DNA]</scope>
    <source>
        <strain evidence="14 15">DSM 18630</strain>
    </source>
</reference>
<evidence type="ECO:0000256" key="9">
    <source>
        <dbReference type="ARBA" id="ARBA00022723"/>
    </source>
</evidence>
<dbReference type="PATRIC" id="fig|1423750.3.peg.619"/>
<dbReference type="InterPro" id="IPR037056">
    <property type="entry name" value="RNase_H1_N_sf"/>
</dbReference>
<dbReference type="InterPro" id="IPR012337">
    <property type="entry name" value="RNaseH-like_sf"/>
</dbReference>
<dbReference type="Proteomes" id="UP000051451">
    <property type="component" value="Unassembled WGS sequence"/>
</dbReference>
<comment type="catalytic activity">
    <reaction evidence="1">
        <text>Endonucleolytic cleavage to 5'-phosphomonoester.</text>
        <dbReference type="EC" id="3.1.26.4"/>
    </reaction>
</comment>
<dbReference type="InterPro" id="IPR002156">
    <property type="entry name" value="RNaseH_domain"/>
</dbReference>
<dbReference type="PANTHER" id="PTHR10642">
    <property type="entry name" value="RIBONUCLEASE H1"/>
    <property type="match status" value="1"/>
</dbReference>
<dbReference type="SUPFAM" id="SSF55658">
    <property type="entry name" value="L9 N-domain-like"/>
    <property type="match status" value="1"/>
</dbReference>
<keyword evidence="11" id="KW-0378">Hydrolase</keyword>
<dbReference type="AlphaFoldDB" id="A0A0R1VLF4"/>
<dbReference type="Pfam" id="PF00075">
    <property type="entry name" value="RNase_H"/>
    <property type="match status" value="1"/>
</dbReference>
<dbReference type="PROSITE" id="PS50879">
    <property type="entry name" value="RNASE_H_1"/>
    <property type="match status" value="1"/>
</dbReference>